<dbReference type="EMBL" id="JBHUFV010000061">
    <property type="protein sequence ID" value="MFD1938175.1"/>
    <property type="molecule type" value="Genomic_DNA"/>
</dbReference>
<protein>
    <recommendedName>
        <fullName evidence="3">DUF4185 domain-containing protein</fullName>
    </recommendedName>
</protein>
<organism evidence="1 2">
    <name type="scientific">Nonomuraea mangrovi</name>
    <dbReference type="NCBI Taxonomy" id="2316207"/>
    <lineage>
        <taxon>Bacteria</taxon>
        <taxon>Bacillati</taxon>
        <taxon>Actinomycetota</taxon>
        <taxon>Actinomycetes</taxon>
        <taxon>Streptosporangiales</taxon>
        <taxon>Streptosporangiaceae</taxon>
        <taxon>Nonomuraea</taxon>
    </lineage>
</organism>
<evidence type="ECO:0008006" key="3">
    <source>
        <dbReference type="Google" id="ProtNLM"/>
    </source>
</evidence>
<dbReference type="InterPro" id="IPR012338">
    <property type="entry name" value="Beta-lactam/transpept-like"/>
</dbReference>
<reference evidence="2" key="1">
    <citation type="journal article" date="2019" name="Int. J. Syst. Evol. Microbiol.">
        <title>The Global Catalogue of Microorganisms (GCM) 10K type strain sequencing project: providing services to taxonomists for standard genome sequencing and annotation.</title>
        <authorList>
            <consortium name="The Broad Institute Genomics Platform"/>
            <consortium name="The Broad Institute Genome Sequencing Center for Infectious Disease"/>
            <person name="Wu L."/>
            <person name="Ma J."/>
        </authorList>
    </citation>
    <scope>NUCLEOTIDE SEQUENCE [LARGE SCALE GENOMIC DNA]</scope>
    <source>
        <strain evidence="2">ICMP 6774ER</strain>
    </source>
</reference>
<comment type="caution">
    <text evidence="1">The sequence shown here is derived from an EMBL/GenBank/DDBJ whole genome shotgun (WGS) entry which is preliminary data.</text>
</comment>
<dbReference type="RefSeq" id="WP_379580006.1">
    <property type="nucleotide sequence ID" value="NZ_JBHUFV010000061.1"/>
</dbReference>
<evidence type="ECO:0000313" key="1">
    <source>
        <dbReference type="EMBL" id="MFD1938175.1"/>
    </source>
</evidence>
<gene>
    <name evidence="1" type="ORF">ACFSKW_42535</name>
</gene>
<evidence type="ECO:0000313" key="2">
    <source>
        <dbReference type="Proteomes" id="UP001597368"/>
    </source>
</evidence>
<dbReference type="Gene3D" id="3.40.710.10">
    <property type="entry name" value="DD-peptidase/beta-lactamase superfamily"/>
    <property type="match status" value="1"/>
</dbReference>
<accession>A0ABW4TAM4</accession>
<proteinExistence type="predicted"/>
<name>A0ABW4TAM4_9ACTN</name>
<keyword evidence="2" id="KW-1185">Reference proteome</keyword>
<sequence length="88" mass="9655">MENRNWIPDTTYGLGVSSVKLPCGTTVWGMGGAIHGSWSYAYGTRDGRRMVATNINGDWAGDGWKDPIGIFTDVLQAEFCPDDSTPRR</sequence>
<dbReference type="Proteomes" id="UP001597368">
    <property type="component" value="Unassembled WGS sequence"/>
</dbReference>